<dbReference type="OrthoDB" id="10250130at2759"/>
<dbReference type="eggNOG" id="KOG0379">
    <property type="taxonomic scope" value="Eukaryota"/>
</dbReference>
<feature type="domain" description="F-box" evidence="3">
    <location>
        <begin position="1"/>
        <end position="46"/>
    </location>
</feature>
<dbReference type="InParanoid" id="D2VQL4"/>
<evidence type="ECO:0000259" key="3">
    <source>
        <dbReference type="PROSITE" id="PS50181"/>
    </source>
</evidence>
<dbReference type="EMBL" id="GG738889">
    <property type="protein sequence ID" value="EFC40892.1"/>
    <property type="molecule type" value="Genomic_DNA"/>
</dbReference>
<dbReference type="InterPro" id="IPR011043">
    <property type="entry name" value="Gal_Oxase/kelch_b-propeller"/>
</dbReference>
<sequence length="359" mass="41381">MSQLKDLPTELVGTILSYSTLQDSFLWNTVSKQWNQLLREYVFSRVFTYCELHANNDFSYSSKEIKEITNQDDAGDDDDDEYGGYQSYQLENILMRRGHSAVSLDDESKILVFGGFCGDRHCNELFVVDIDKKTVERKVENRTSDKDVLDESIMMGRSFHPMVLISENKFLVTGGYCNYTLDNCPNLRDTWIIEFSENDFKFTKLNQSGDVPPPMESHSLVYYNGYCISYGGSSFFEDDDLGMKHKDVYALNVESGSWTKLRIKQQERGPPALTGHSCHLIEGTNKMILYGGYDQENSTHNSLWMLHIVLPDETKFFNEFSYWEEIIPQTNSYVPEPTLYHRSLLLQNRLLVVYGGALD</sequence>
<dbReference type="PANTHER" id="PTHR46093">
    <property type="entry name" value="ACYL-COA-BINDING DOMAIN-CONTAINING PROTEIN 5"/>
    <property type="match status" value="1"/>
</dbReference>
<evidence type="ECO:0000313" key="5">
    <source>
        <dbReference type="Proteomes" id="UP000006671"/>
    </source>
</evidence>
<dbReference type="KEGG" id="ngr:NAEGRDRAFT_71267"/>
<dbReference type="PROSITE" id="PS50181">
    <property type="entry name" value="FBOX"/>
    <property type="match status" value="1"/>
</dbReference>
<keyword evidence="5" id="KW-1185">Reference proteome</keyword>
<dbReference type="VEuPathDB" id="AmoebaDB:NAEGRDRAFT_71267"/>
<dbReference type="GeneID" id="8855906"/>
<dbReference type="InterPro" id="IPR036047">
    <property type="entry name" value="F-box-like_dom_sf"/>
</dbReference>
<keyword evidence="2" id="KW-0677">Repeat</keyword>
<keyword evidence="1" id="KW-0880">Kelch repeat</keyword>
<dbReference type="InterPro" id="IPR001810">
    <property type="entry name" value="F-box_dom"/>
</dbReference>
<protein>
    <recommendedName>
        <fullName evidence="3">F-box domain-containing protein</fullName>
    </recommendedName>
</protein>
<dbReference type="Gene3D" id="2.120.10.80">
    <property type="entry name" value="Kelch-type beta propeller"/>
    <property type="match status" value="3"/>
</dbReference>
<evidence type="ECO:0000256" key="1">
    <source>
        <dbReference type="ARBA" id="ARBA00022441"/>
    </source>
</evidence>
<dbReference type="Proteomes" id="UP000006671">
    <property type="component" value="Unassembled WGS sequence"/>
</dbReference>
<gene>
    <name evidence="4" type="ORF">NAEGRDRAFT_71267</name>
</gene>
<evidence type="ECO:0000313" key="4">
    <source>
        <dbReference type="EMBL" id="EFC40892.1"/>
    </source>
</evidence>
<name>D2VQL4_NAEGR</name>
<dbReference type="SUPFAM" id="SSF50965">
    <property type="entry name" value="Galactose oxidase, central domain"/>
    <property type="match status" value="1"/>
</dbReference>
<dbReference type="RefSeq" id="XP_002673636.1">
    <property type="nucleotide sequence ID" value="XM_002673590.1"/>
</dbReference>
<dbReference type="PANTHER" id="PTHR46093:SF18">
    <property type="entry name" value="FIBRONECTIN TYPE-III DOMAIN-CONTAINING PROTEIN"/>
    <property type="match status" value="1"/>
</dbReference>
<dbReference type="AlphaFoldDB" id="D2VQL4"/>
<proteinExistence type="predicted"/>
<dbReference type="Pfam" id="PF24681">
    <property type="entry name" value="Kelch_KLHDC2_KLHL20_DRC7"/>
    <property type="match status" value="1"/>
</dbReference>
<accession>D2VQL4</accession>
<dbReference type="SUPFAM" id="SSF81383">
    <property type="entry name" value="F-box domain"/>
    <property type="match status" value="1"/>
</dbReference>
<dbReference type="InterPro" id="IPR015915">
    <property type="entry name" value="Kelch-typ_b-propeller"/>
</dbReference>
<evidence type="ECO:0000256" key="2">
    <source>
        <dbReference type="ARBA" id="ARBA00022737"/>
    </source>
</evidence>
<organism evidence="5">
    <name type="scientific">Naegleria gruberi</name>
    <name type="common">Amoeba</name>
    <dbReference type="NCBI Taxonomy" id="5762"/>
    <lineage>
        <taxon>Eukaryota</taxon>
        <taxon>Discoba</taxon>
        <taxon>Heterolobosea</taxon>
        <taxon>Tetramitia</taxon>
        <taxon>Eutetramitia</taxon>
        <taxon>Vahlkampfiidae</taxon>
        <taxon>Naegleria</taxon>
    </lineage>
</organism>
<reference evidence="4 5" key="1">
    <citation type="journal article" date="2010" name="Cell">
        <title>The genome of Naegleria gruberi illuminates early eukaryotic versatility.</title>
        <authorList>
            <person name="Fritz-Laylin L.K."/>
            <person name="Prochnik S.E."/>
            <person name="Ginger M.L."/>
            <person name="Dacks J.B."/>
            <person name="Carpenter M.L."/>
            <person name="Field M.C."/>
            <person name="Kuo A."/>
            <person name="Paredez A."/>
            <person name="Chapman J."/>
            <person name="Pham J."/>
            <person name="Shu S."/>
            <person name="Neupane R."/>
            <person name="Cipriano M."/>
            <person name="Mancuso J."/>
            <person name="Tu H."/>
            <person name="Salamov A."/>
            <person name="Lindquist E."/>
            <person name="Shapiro H."/>
            <person name="Lucas S."/>
            <person name="Grigoriev I.V."/>
            <person name="Cande W.Z."/>
            <person name="Fulton C."/>
            <person name="Rokhsar D.S."/>
            <person name="Dawson S.C."/>
        </authorList>
    </citation>
    <scope>NUCLEOTIDE SEQUENCE [LARGE SCALE GENOMIC DNA]</scope>
    <source>
        <strain evidence="4 5">NEG-M</strain>
    </source>
</reference>